<comment type="caution">
    <text evidence="1">The sequence shown here is derived from an EMBL/GenBank/DDBJ whole genome shotgun (WGS) entry which is preliminary data.</text>
</comment>
<sequence>MERHIVIAGQCRAGTTLFYNMMRHTLQNFTQPAREVPALSCLGLPGNYLTKRPLDIFEIPRILETNPMGKRIDLIVSLRDPRDVLTSRHKSVPDDYFCHADRHWFVAEGQPRSLTNPGFLPTHEAIARIATSGIFKQGVFLLRYEDLIADPERMQARLASDLDLEFEGRFSDFHQAAIPDALSRALNGVRPVEHRARPKWMEPEHHERIRDQFTRYPELFDILIALGYEDDHSWFDAFRAAA</sequence>
<evidence type="ECO:0000313" key="2">
    <source>
        <dbReference type="Proteomes" id="UP001597135"/>
    </source>
</evidence>
<dbReference type="Gene3D" id="3.40.50.300">
    <property type="entry name" value="P-loop containing nucleotide triphosphate hydrolases"/>
    <property type="match status" value="1"/>
</dbReference>
<evidence type="ECO:0000313" key="1">
    <source>
        <dbReference type="EMBL" id="MFD1342025.1"/>
    </source>
</evidence>
<reference evidence="2" key="1">
    <citation type="journal article" date="2019" name="Int. J. Syst. Evol. Microbiol.">
        <title>The Global Catalogue of Microorganisms (GCM) 10K type strain sequencing project: providing services to taxonomists for standard genome sequencing and annotation.</title>
        <authorList>
            <consortium name="The Broad Institute Genomics Platform"/>
            <consortium name="The Broad Institute Genome Sequencing Center for Infectious Disease"/>
            <person name="Wu L."/>
            <person name="Ma J."/>
        </authorList>
    </citation>
    <scope>NUCLEOTIDE SEQUENCE [LARGE SCALE GENOMIC DNA]</scope>
    <source>
        <strain evidence="2">CCUG 62953</strain>
    </source>
</reference>
<name>A0ABW3ZH18_9RHOB</name>
<gene>
    <name evidence="1" type="ORF">ACFQ4E_06315</name>
</gene>
<organism evidence="1 2">
    <name type="scientific">Litorisediminicola beolgyonensis</name>
    <dbReference type="NCBI Taxonomy" id="1173614"/>
    <lineage>
        <taxon>Bacteria</taxon>
        <taxon>Pseudomonadati</taxon>
        <taxon>Pseudomonadota</taxon>
        <taxon>Alphaproteobacteria</taxon>
        <taxon>Rhodobacterales</taxon>
        <taxon>Paracoccaceae</taxon>
        <taxon>Litorisediminicola</taxon>
    </lineage>
</organism>
<evidence type="ECO:0008006" key="3">
    <source>
        <dbReference type="Google" id="ProtNLM"/>
    </source>
</evidence>
<dbReference type="InterPro" id="IPR027417">
    <property type="entry name" value="P-loop_NTPase"/>
</dbReference>
<dbReference type="EMBL" id="JBHTMU010000008">
    <property type="protein sequence ID" value="MFD1342025.1"/>
    <property type="molecule type" value="Genomic_DNA"/>
</dbReference>
<dbReference type="SUPFAM" id="SSF52540">
    <property type="entry name" value="P-loop containing nucleoside triphosphate hydrolases"/>
    <property type="match status" value="1"/>
</dbReference>
<protein>
    <recommendedName>
        <fullName evidence="3">Sulfotransferase domain protein</fullName>
    </recommendedName>
</protein>
<proteinExistence type="predicted"/>
<keyword evidence="2" id="KW-1185">Reference proteome</keyword>
<accession>A0ABW3ZH18</accession>
<dbReference type="Proteomes" id="UP001597135">
    <property type="component" value="Unassembled WGS sequence"/>
</dbReference>
<dbReference type="RefSeq" id="WP_386802091.1">
    <property type="nucleotide sequence ID" value="NZ_JBHTMU010000008.1"/>
</dbReference>